<dbReference type="Gene3D" id="3.30.465.10">
    <property type="match status" value="1"/>
</dbReference>
<dbReference type="Gene3D" id="3.30.43.10">
    <property type="entry name" value="Uridine Diphospho-n-acetylenolpyruvylglucosamine Reductase, domain 2"/>
    <property type="match status" value="1"/>
</dbReference>
<dbReference type="InterPro" id="IPR051312">
    <property type="entry name" value="Diverse_Substr_Oxidored"/>
</dbReference>
<protein>
    <submittedName>
        <fullName evidence="5">Carbon-monoxide dehydrogenase medium subunit</fullName>
    </submittedName>
</protein>
<dbReference type="InterPro" id="IPR036683">
    <property type="entry name" value="CO_DH_flav_C_dom_sf"/>
</dbReference>
<dbReference type="Pfam" id="PF00941">
    <property type="entry name" value="FAD_binding_5"/>
    <property type="match status" value="1"/>
</dbReference>
<dbReference type="GO" id="GO:0016491">
    <property type="term" value="F:oxidoreductase activity"/>
    <property type="evidence" value="ECO:0007669"/>
    <property type="project" value="UniProtKB-KW"/>
</dbReference>
<dbReference type="PANTHER" id="PTHR42659">
    <property type="entry name" value="XANTHINE DEHYDROGENASE SUBUNIT C-RELATED"/>
    <property type="match status" value="1"/>
</dbReference>
<dbReference type="PROSITE" id="PS51387">
    <property type="entry name" value="FAD_PCMH"/>
    <property type="match status" value="1"/>
</dbReference>
<sequence>MRPFEYFRPTTLKEASELLVRHGENAHILNGGTDLIIRMRDGLTLPEAVIDLKGIESLFRIREDQDTVTIGAAVTLNRVGGDETIGHHFPYLAAAACSVGSKQVRNRATCIGNLCNASPLADTATPLMVLDAVLEVFGPEGEREIPIREFFVFVRKTSLKPGEIVKGVRIPKTAGMGVFSKLARRKEVDLSTVCMTLLKAEDGWRLSYGAVAPTPVRLPETEALLNQGAALDAILEQAAWEVKPIDDVRASAAYRRDMVKVMLKRGLEQIEKGGAAS</sequence>
<gene>
    <name evidence="5" type="ORF">SAMN03080599_01181</name>
</gene>
<evidence type="ECO:0000313" key="5">
    <source>
        <dbReference type="EMBL" id="SCZ78261.1"/>
    </source>
</evidence>
<dbReference type="Pfam" id="PF03450">
    <property type="entry name" value="CO_deh_flav_C"/>
    <property type="match status" value="1"/>
</dbReference>
<dbReference type="EMBL" id="FMWL01000004">
    <property type="protein sequence ID" value="SCZ78261.1"/>
    <property type="molecule type" value="Genomic_DNA"/>
</dbReference>
<dbReference type="GO" id="GO:0071949">
    <property type="term" value="F:FAD binding"/>
    <property type="evidence" value="ECO:0007669"/>
    <property type="project" value="InterPro"/>
</dbReference>
<evidence type="ECO:0000256" key="3">
    <source>
        <dbReference type="ARBA" id="ARBA00023002"/>
    </source>
</evidence>
<name>A0A1G5RXS5_9FIRM</name>
<proteinExistence type="predicted"/>
<evidence type="ECO:0000259" key="4">
    <source>
        <dbReference type="PROSITE" id="PS51387"/>
    </source>
</evidence>
<keyword evidence="6" id="KW-1185">Reference proteome</keyword>
<accession>A0A1G5RXS5</accession>
<dbReference type="InterPro" id="IPR016167">
    <property type="entry name" value="FAD-bd_PCMH_sub1"/>
</dbReference>
<dbReference type="SMART" id="SM01092">
    <property type="entry name" value="CO_deh_flav_C"/>
    <property type="match status" value="1"/>
</dbReference>
<dbReference type="SUPFAM" id="SSF56176">
    <property type="entry name" value="FAD-binding/transporter-associated domain-like"/>
    <property type="match status" value="1"/>
</dbReference>
<evidence type="ECO:0000313" key="6">
    <source>
        <dbReference type="Proteomes" id="UP000199208"/>
    </source>
</evidence>
<dbReference type="SUPFAM" id="SSF55447">
    <property type="entry name" value="CO dehydrogenase flavoprotein C-terminal domain-like"/>
    <property type="match status" value="1"/>
</dbReference>
<reference evidence="5 6" key="1">
    <citation type="submission" date="2016-10" db="EMBL/GenBank/DDBJ databases">
        <authorList>
            <person name="de Groot N.N."/>
        </authorList>
    </citation>
    <scope>NUCLEOTIDE SEQUENCE [LARGE SCALE GENOMIC DNA]</scope>
    <source>
        <strain evidence="5 6">DSM 2784</strain>
    </source>
</reference>
<dbReference type="InterPro" id="IPR016169">
    <property type="entry name" value="FAD-bd_PCMH_sub2"/>
</dbReference>
<feature type="domain" description="FAD-binding PCMH-type" evidence="4">
    <location>
        <begin position="1"/>
        <end position="175"/>
    </location>
</feature>
<dbReference type="InterPro" id="IPR016166">
    <property type="entry name" value="FAD-bd_PCMH"/>
</dbReference>
<dbReference type="InterPro" id="IPR036318">
    <property type="entry name" value="FAD-bd_PCMH-like_sf"/>
</dbReference>
<evidence type="ECO:0000256" key="2">
    <source>
        <dbReference type="ARBA" id="ARBA00022827"/>
    </source>
</evidence>
<evidence type="ECO:0000256" key="1">
    <source>
        <dbReference type="ARBA" id="ARBA00022630"/>
    </source>
</evidence>
<organism evidence="5 6">
    <name type="scientific">Acidaminobacter hydrogenoformans DSM 2784</name>
    <dbReference type="NCBI Taxonomy" id="1120920"/>
    <lineage>
        <taxon>Bacteria</taxon>
        <taxon>Bacillati</taxon>
        <taxon>Bacillota</taxon>
        <taxon>Clostridia</taxon>
        <taxon>Peptostreptococcales</taxon>
        <taxon>Acidaminobacteraceae</taxon>
        <taxon>Acidaminobacter</taxon>
    </lineage>
</organism>
<dbReference type="AlphaFoldDB" id="A0A1G5RXS5"/>
<keyword evidence="2" id="KW-0274">FAD</keyword>
<dbReference type="STRING" id="1120920.SAMN03080599_01181"/>
<keyword evidence="3" id="KW-0560">Oxidoreductase</keyword>
<dbReference type="RefSeq" id="WP_170829320.1">
    <property type="nucleotide sequence ID" value="NZ_FMWL01000004.1"/>
</dbReference>
<dbReference type="InterPro" id="IPR005107">
    <property type="entry name" value="CO_DH_flav_C"/>
</dbReference>
<keyword evidence="1" id="KW-0285">Flavoprotein</keyword>
<dbReference type="PANTHER" id="PTHR42659:SF2">
    <property type="entry name" value="XANTHINE DEHYDROGENASE SUBUNIT C-RELATED"/>
    <property type="match status" value="1"/>
</dbReference>
<dbReference type="Proteomes" id="UP000199208">
    <property type="component" value="Unassembled WGS sequence"/>
</dbReference>
<dbReference type="Gene3D" id="3.30.390.50">
    <property type="entry name" value="CO dehydrogenase flavoprotein, C-terminal domain"/>
    <property type="match status" value="1"/>
</dbReference>
<dbReference type="InterPro" id="IPR002346">
    <property type="entry name" value="Mopterin_DH_FAD-bd"/>
</dbReference>